<evidence type="ECO:0000313" key="2">
    <source>
        <dbReference type="EMBL" id="CAJ1969266.1"/>
    </source>
</evidence>
<feature type="region of interest" description="Disordered" evidence="1">
    <location>
        <begin position="1"/>
        <end position="26"/>
    </location>
</feature>
<organism evidence="2 3">
    <name type="scientific">Cylindrotheca closterium</name>
    <dbReference type="NCBI Taxonomy" id="2856"/>
    <lineage>
        <taxon>Eukaryota</taxon>
        <taxon>Sar</taxon>
        <taxon>Stramenopiles</taxon>
        <taxon>Ochrophyta</taxon>
        <taxon>Bacillariophyta</taxon>
        <taxon>Bacillariophyceae</taxon>
        <taxon>Bacillariophycidae</taxon>
        <taxon>Bacillariales</taxon>
        <taxon>Bacillariaceae</taxon>
        <taxon>Cylindrotheca</taxon>
    </lineage>
</organism>
<sequence>MSSVTATSPKKDPLFEQMMTPSTGENVQDLPLHNYYSEFRLGQGDPLLKSSMEGWSCTTVDGKETKKPQKEVLHLDHGENSNVLAFPAASAVGFPNETALAAPLQSPASLLQK</sequence>
<name>A0AAD2GD59_9STRA</name>
<proteinExistence type="predicted"/>
<dbReference type="EMBL" id="CAKOGP040002424">
    <property type="protein sequence ID" value="CAJ1969266.1"/>
    <property type="molecule type" value="Genomic_DNA"/>
</dbReference>
<keyword evidence="3" id="KW-1185">Reference proteome</keyword>
<accession>A0AAD2GD59</accession>
<reference evidence="2" key="1">
    <citation type="submission" date="2023-08" db="EMBL/GenBank/DDBJ databases">
        <authorList>
            <person name="Audoor S."/>
            <person name="Bilcke G."/>
        </authorList>
    </citation>
    <scope>NUCLEOTIDE SEQUENCE</scope>
</reference>
<comment type="caution">
    <text evidence="2">The sequence shown here is derived from an EMBL/GenBank/DDBJ whole genome shotgun (WGS) entry which is preliminary data.</text>
</comment>
<dbReference type="AlphaFoldDB" id="A0AAD2GD59"/>
<evidence type="ECO:0000313" key="3">
    <source>
        <dbReference type="Proteomes" id="UP001295423"/>
    </source>
</evidence>
<evidence type="ECO:0000256" key="1">
    <source>
        <dbReference type="SAM" id="MobiDB-lite"/>
    </source>
</evidence>
<gene>
    <name evidence="2" type="ORF">CYCCA115_LOCUS23619</name>
</gene>
<protein>
    <submittedName>
        <fullName evidence="2">Uncharacterized protein</fullName>
    </submittedName>
</protein>
<dbReference type="Proteomes" id="UP001295423">
    <property type="component" value="Unassembled WGS sequence"/>
</dbReference>